<dbReference type="EMBL" id="JAGMUV010000010">
    <property type="protein sequence ID" value="KAH7141897.1"/>
    <property type="molecule type" value="Genomic_DNA"/>
</dbReference>
<keyword evidence="5 8" id="KW-0378">Hydrolase</keyword>
<evidence type="ECO:0000256" key="1">
    <source>
        <dbReference type="ARBA" id="ARBA00006249"/>
    </source>
</evidence>
<evidence type="ECO:0000256" key="4">
    <source>
        <dbReference type="ARBA" id="ARBA00022729"/>
    </source>
</evidence>
<keyword evidence="10" id="KW-1185">Reference proteome</keyword>
<dbReference type="EC" id="3.1.1.-" evidence="8"/>
<dbReference type="SUPFAM" id="SSF53474">
    <property type="entry name" value="alpha/beta-Hydrolases"/>
    <property type="match status" value="1"/>
</dbReference>
<keyword evidence="7" id="KW-1015">Disulfide bond</keyword>
<dbReference type="OrthoDB" id="3039123at2759"/>
<dbReference type="Gene3D" id="3.40.50.1820">
    <property type="entry name" value="alpha/beta hydrolase"/>
    <property type="match status" value="1"/>
</dbReference>
<proteinExistence type="inferred from homology"/>
<sequence>MPVTTSGASPCVASSFPTPSLFGAEILSINAAPVKNYTVGIPDGLDVGVTDPPNVSFCNITVTYTHPGQDDTVNVETWLPLNNWNGKLQAVGGGGWVAGRSYISYVRMLDPIADGFVTTTTDAGQGGYGDLGDWALLSPGNVNLYALQDLGLVSLNDTASIAKSLIQSYYGQAPSYSYWNGCSQGGRQGLALAQRYPTAYDGILAAAPAINWAELIASSLWPVAFMQFTQQYPHSCELTKLTSLALSVCDALDGVKDGRIADPEACRSSFRPKSYIGKTFYCSETDSDMTISSAAVSVASAIWDGPRFSDGRFIWYGYEIGTNITPLAQSICTDDGECVAKGTGSITPAIRYFLDRDLSSNVTVVTHKQFDHFYRTLKSTFASNLETNDIDLSEFQEAGGKLLTYHGLTDPAIPPESTLHYYKQVSKTLGHVQEFYRYFRVPGLNHCWGGSASHPASMFTQLTSWVEDGTVPKRSKITYTQSDDSISEGIVCPYPKKAILIG</sequence>
<evidence type="ECO:0000313" key="9">
    <source>
        <dbReference type="EMBL" id="KAH7141897.1"/>
    </source>
</evidence>
<organism evidence="9 10">
    <name type="scientific">Dactylonectria macrodidyma</name>
    <dbReference type="NCBI Taxonomy" id="307937"/>
    <lineage>
        <taxon>Eukaryota</taxon>
        <taxon>Fungi</taxon>
        <taxon>Dikarya</taxon>
        <taxon>Ascomycota</taxon>
        <taxon>Pezizomycotina</taxon>
        <taxon>Sordariomycetes</taxon>
        <taxon>Hypocreomycetidae</taxon>
        <taxon>Hypocreales</taxon>
        <taxon>Nectriaceae</taxon>
        <taxon>Dactylonectria</taxon>
    </lineage>
</organism>
<keyword evidence="6" id="KW-0106">Calcium</keyword>
<dbReference type="Pfam" id="PF07519">
    <property type="entry name" value="Tannase"/>
    <property type="match status" value="1"/>
</dbReference>
<evidence type="ECO:0000256" key="2">
    <source>
        <dbReference type="ARBA" id="ARBA00022487"/>
    </source>
</evidence>
<gene>
    <name evidence="9" type="ORF">EDB81DRAFT_857595</name>
</gene>
<dbReference type="Proteomes" id="UP000738349">
    <property type="component" value="Unassembled WGS sequence"/>
</dbReference>
<evidence type="ECO:0000256" key="8">
    <source>
        <dbReference type="RuleBase" id="RU361238"/>
    </source>
</evidence>
<keyword evidence="4" id="KW-0732">Signal</keyword>
<keyword evidence="3" id="KW-0479">Metal-binding</keyword>
<comment type="caution">
    <text evidence="9">The sequence shown here is derived from an EMBL/GenBank/DDBJ whole genome shotgun (WGS) entry which is preliminary data.</text>
</comment>
<protein>
    <recommendedName>
        <fullName evidence="8">Carboxylic ester hydrolase</fullName>
        <ecNumber evidence="8">3.1.1.-</ecNumber>
    </recommendedName>
</protein>
<evidence type="ECO:0000256" key="6">
    <source>
        <dbReference type="ARBA" id="ARBA00022837"/>
    </source>
</evidence>
<name>A0A9P9ERN8_9HYPO</name>
<evidence type="ECO:0000256" key="7">
    <source>
        <dbReference type="ARBA" id="ARBA00023157"/>
    </source>
</evidence>
<dbReference type="GO" id="GO:0046872">
    <property type="term" value="F:metal ion binding"/>
    <property type="evidence" value="ECO:0007669"/>
    <property type="project" value="UniProtKB-KW"/>
</dbReference>
<dbReference type="AlphaFoldDB" id="A0A9P9ERN8"/>
<dbReference type="PANTHER" id="PTHR33938">
    <property type="entry name" value="FERULOYL ESTERASE B-RELATED"/>
    <property type="match status" value="1"/>
</dbReference>
<reference evidence="9" key="1">
    <citation type="journal article" date="2021" name="Nat. Commun.">
        <title>Genetic determinants of endophytism in the Arabidopsis root mycobiome.</title>
        <authorList>
            <person name="Mesny F."/>
            <person name="Miyauchi S."/>
            <person name="Thiergart T."/>
            <person name="Pickel B."/>
            <person name="Atanasova L."/>
            <person name="Karlsson M."/>
            <person name="Huettel B."/>
            <person name="Barry K.W."/>
            <person name="Haridas S."/>
            <person name="Chen C."/>
            <person name="Bauer D."/>
            <person name="Andreopoulos W."/>
            <person name="Pangilinan J."/>
            <person name="LaButti K."/>
            <person name="Riley R."/>
            <person name="Lipzen A."/>
            <person name="Clum A."/>
            <person name="Drula E."/>
            <person name="Henrissat B."/>
            <person name="Kohler A."/>
            <person name="Grigoriev I.V."/>
            <person name="Martin F.M."/>
            <person name="Hacquard S."/>
        </authorList>
    </citation>
    <scope>NUCLEOTIDE SEQUENCE</scope>
    <source>
        <strain evidence="9">MPI-CAGE-AT-0147</strain>
    </source>
</reference>
<dbReference type="InterPro" id="IPR011118">
    <property type="entry name" value="Tannase/feruloyl_esterase"/>
</dbReference>
<dbReference type="InterPro" id="IPR029058">
    <property type="entry name" value="AB_hydrolase_fold"/>
</dbReference>
<dbReference type="PANTHER" id="PTHR33938:SF13">
    <property type="entry name" value="CARBOXYLIC ESTER HYDROLASE"/>
    <property type="match status" value="1"/>
</dbReference>
<dbReference type="GO" id="GO:0030600">
    <property type="term" value="F:feruloyl esterase activity"/>
    <property type="evidence" value="ECO:0007669"/>
    <property type="project" value="UniProtKB-ARBA"/>
</dbReference>
<evidence type="ECO:0000256" key="3">
    <source>
        <dbReference type="ARBA" id="ARBA00022723"/>
    </source>
</evidence>
<evidence type="ECO:0000256" key="5">
    <source>
        <dbReference type="ARBA" id="ARBA00022801"/>
    </source>
</evidence>
<evidence type="ECO:0000313" key="10">
    <source>
        <dbReference type="Proteomes" id="UP000738349"/>
    </source>
</evidence>
<comment type="similarity">
    <text evidence="1 8">Belongs to the tannase family.</text>
</comment>
<keyword evidence="2" id="KW-0719">Serine esterase</keyword>
<accession>A0A9P9ERN8</accession>